<protein>
    <submittedName>
        <fullName evidence="2">Uncharacterized protein</fullName>
    </submittedName>
</protein>
<evidence type="ECO:0000256" key="1">
    <source>
        <dbReference type="SAM" id="Phobius"/>
    </source>
</evidence>
<comment type="caution">
    <text evidence="2">The sequence shown here is derived from an EMBL/GenBank/DDBJ whole genome shotgun (WGS) entry which is preliminary data.</text>
</comment>
<dbReference type="EMBL" id="ACUZ02000009">
    <property type="protein sequence ID" value="EFB32866.1"/>
    <property type="molecule type" value="Genomic_DNA"/>
</dbReference>
<proteinExistence type="predicted"/>
<name>D1QP52_9BACT</name>
<dbReference type="STRING" id="649760.HMPREF0971_00742"/>
<sequence>MQQAASCTAKRHKGILKNISFFIFSIFVYLIYSPFFADICLPLKR</sequence>
<dbReference type="Proteomes" id="UP000004079">
    <property type="component" value="Unassembled WGS sequence"/>
</dbReference>
<dbReference type="HOGENOM" id="CLU_3203578_0_0_10"/>
<gene>
    <name evidence="2" type="ORF">HMPREF0971_00742</name>
</gene>
<keyword evidence="1" id="KW-0472">Membrane</keyword>
<keyword evidence="1" id="KW-1133">Transmembrane helix</keyword>
<keyword evidence="1" id="KW-0812">Transmembrane</keyword>
<evidence type="ECO:0000313" key="3">
    <source>
        <dbReference type="Proteomes" id="UP000004079"/>
    </source>
</evidence>
<organism evidence="2 3">
    <name type="scientific">Segatella oris F0302</name>
    <dbReference type="NCBI Taxonomy" id="649760"/>
    <lineage>
        <taxon>Bacteria</taxon>
        <taxon>Pseudomonadati</taxon>
        <taxon>Bacteroidota</taxon>
        <taxon>Bacteroidia</taxon>
        <taxon>Bacteroidales</taxon>
        <taxon>Prevotellaceae</taxon>
        <taxon>Segatella</taxon>
    </lineage>
</organism>
<dbReference type="AlphaFoldDB" id="D1QP52"/>
<reference evidence="2 3" key="1">
    <citation type="submission" date="2009-11" db="EMBL/GenBank/DDBJ databases">
        <authorList>
            <person name="Weinstock G."/>
            <person name="Sodergren E."/>
            <person name="Clifton S."/>
            <person name="Fulton L."/>
            <person name="Fulton B."/>
            <person name="Courtney L."/>
            <person name="Fronick C."/>
            <person name="Harrison M."/>
            <person name="Strong C."/>
            <person name="Farmer C."/>
            <person name="Delahaunty K."/>
            <person name="Markovic C."/>
            <person name="Hall O."/>
            <person name="Minx P."/>
            <person name="Tomlinson C."/>
            <person name="Mitreva M."/>
            <person name="Nelson J."/>
            <person name="Hou S."/>
            <person name="Wollam A."/>
            <person name="Pepin K.H."/>
            <person name="Johnson M."/>
            <person name="Bhonagiri V."/>
            <person name="Nash W.E."/>
            <person name="Warren W."/>
            <person name="Chinwalla A."/>
            <person name="Mardis E.R."/>
            <person name="Wilson R.K."/>
        </authorList>
    </citation>
    <scope>NUCLEOTIDE SEQUENCE [LARGE SCALE GENOMIC DNA]</scope>
    <source>
        <strain evidence="2 3">F0302</strain>
    </source>
</reference>
<feature type="transmembrane region" description="Helical" evidence="1">
    <location>
        <begin position="19"/>
        <end position="41"/>
    </location>
</feature>
<accession>D1QP52</accession>
<evidence type="ECO:0000313" key="2">
    <source>
        <dbReference type="EMBL" id="EFB32866.1"/>
    </source>
</evidence>